<gene>
    <name evidence="1" type="ORF">PTD2_02056</name>
</gene>
<sequence length="110" mass="12686">MDKSFDHLASKTVFHNVSMLQQSWHFGGNSPTGHDNHSPNVALHKPHTKGNESPLFDVLVDNVALFLPMHNAYSTELSVFKNGLFRSCKFIWQYINQKTHYRQHVIKLIL</sequence>
<evidence type="ECO:0000313" key="2">
    <source>
        <dbReference type="Proteomes" id="UP000006201"/>
    </source>
</evidence>
<evidence type="ECO:0000313" key="1">
    <source>
        <dbReference type="EMBL" id="EAR30314.1"/>
    </source>
</evidence>
<comment type="caution">
    <text evidence="1">The sequence shown here is derived from an EMBL/GenBank/DDBJ whole genome shotgun (WGS) entry which is preliminary data.</text>
</comment>
<dbReference type="EMBL" id="AAOH01000001">
    <property type="protein sequence ID" value="EAR30314.1"/>
    <property type="molecule type" value="Genomic_DNA"/>
</dbReference>
<proteinExistence type="predicted"/>
<accession>A4C432</accession>
<dbReference type="HOGENOM" id="CLU_2168886_0_0_6"/>
<dbReference type="AlphaFoldDB" id="A4C432"/>
<dbReference type="Proteomes" id="UP000006201">
    <property type="component" value="Unassembled WGS sequence"/>
</dbReference>
<name>A4C432_9GAMM</name>
<protein>
    <submittedName>
        <fullName evidence="1">Uncharacterized protein</fullName>
    </submittedName>
</protein>
<dbReference type="STRING" id="87626.PTD2_02056"/>
<organism evidence="1 2">
    <name type="scientific">Pseudoalteromonas tunicata D2</name>
    <dbReference type="NCBI Taxonomy" id="87626"/>
    <lineage>
        <taxon>Bacteria</taxon>
        <taxon>Pseudomonadati</taxon>
        <taxon>Pseudomonadota</taxon>
        <taxon>Gammaproteobacteria</taxon>
        <taxon>Alteromonadales</taxon>
        <taxon>Pseudoalteromonadaceae</taxon>
        <taxon>Pseudoalteromonas</taxon>
    </lineage>
</organism>
<keyword evidence="2" id="KW-1185">Reference proteome</keyword>
<reference evidence="1 2" key="1">
    <citation type="submission" date="2006-02" db="EMBL/GenBank/DDBJ databases">
        <authorList>
            <person name="Moran M.A."/>
            <person name="Kjelleberg S."/>
            <person name="Egan S."/>
            <person name="Saunders N."/>
            <person name="Thomas T."/>
            <person name="Ferriera S."/>
            <person name="Johnson J."/>
            <person name="Kravitz S."/>
            <person name="Halpern A."/>
            <person name="Remington K."/>
            <person name="Beeson K."/>
            <person name="Tran B."/>
            <person name="Rogers Y.-H."/>
            <person name="Friedman R."/>
            <person name="Venter J.C."/>
        </authorList>
    </citation>
    <scope>NUCLEOTIDE SEQUENCE [LARGE SCALE GENOMIC DNA]</scope>
    <source>
        <strain evidence="1 2">D2</strain>
    </source>
</reference>